<dbReference type="EMBL" id="BAABBW010000003">
    <property type="protein sequence ID" value="GAA4174410.1"/>
    <property type="molecule type" value="Genomic_DNA"/>
</dbReference>
<evidence type="ECO:0000259" key="3">
    <source>
        <dbReference type="Pfam" id="PF22725"/>
    </source>
</evidence>
<sequence>MSGFQIVQTDAPLRVVLVGAGNMGRHWLDVISGTPEVELVGLVDLDLELARGAASDRGLRVDVGSSVTAVAAESGAQAVIDVTVPPAHHAVNTEALFAGLPVLCEKPIAPTVAEALSLAAAAEASGQLLMTSQSRRYYPVLAELKAAIGRLGRIGVVTTEFFKAPHFGGFRDEMDHPLLVDMAIHAFDVSRYLLDAEPVSVDCRTFNPAWSWYRGDAAATAVFEFEGGTRYTFAGSWCSPGLETSWNGSWRVSGERGSALWDGEGRPVVEAVGEPAATRGARDASPDAEPAWTATRPEIAGALDEFVDALRTGRTPSGEVRSNVFSLAMVEGAVRSAESLRPVALDAVFEDAYRAAVAGERRPDVQAVLESWGSAAGALRGRDEAA</sequence>
<feature type="domain" description="GFO/IDH/MocA-like oxidoreductase" evidence="3">
    <location>
        <begin position="149"/>
        <end position="259"/>
    </location>
</feature>
<keyword evidence="5" id="KW-1185">Reference proteome</keyword>
<dbReference type="InterPro" id="IPR000683">
    <property type="entry name" value="Gfo/Idh/MocA-like_OxRdtase_N"/>
</dbReference>
<dbReference type="Proteomes" id="UP001501079">
    <property type="component" value="Unassembled WGS sequence"/>
</dbReference>
<evidence type="ECO:0000259" key="2">
    <source>
        <dbReference type="Pfam" id="PF01408"/>
    </source>
</evidence>
<dbReference type="PANTHER" id="PTHR43708">
    <property type="entry name" value="CONSERVED EXPRESSED OXIDOREDUCTASE (EUROFUNG)"/>
    <property type="match status" value="1"/>
</dbReference>
<gene>
    <name evidence="4" type="ORF">GCM10022287_18260</name>
</gene>
<name>A0ABP7ZZW9_9MICO</name>
<dbReference type="RefSeq" id="WP_344753606.1">
    <property type="nucleotide sequence ID" value="NZ_BAABBW010000003.1"/>
</dbReference>
<comment type="caution">
    <text evidence="4">The sequence shown here is derived from an EMBL/GenBank/DDBJ whole genome shotgun (WGS) entry which is preliminary data.</text>
</comment>
<dbReference type="InterPro" id="IPR051317">
    <property type="entry name" value="Gfo/Idh/MocA_oxidoreduct"/>
</dbReference>
<dbReference type="SUPFAM" id="SSF51735">
    <property type="entry name" value="NAD(P)-binding Rossmann-fold domains"/>
    <property type="match status" value="1"/>
</dbReference>
<dbReference type="InterPro" id="IPR055170">
    <property type="entry name" value="GFO_IDH_MocA-like_dom"/>
</dbReference>
<feature type="domain" description="Gfo/Idh/MocA-like oxidoreductase N-terminal" evidence="2">
    <location>
        <begin position="13"/>
        <end position="131"/>
    </location>
</feature>
<proteinExistence type="predicted"/>
<organism evidence="4 5">
    <name type="scientific">Gryllotalpicola koreensis</name>
    <dbReference type="NCBI Taxonomy" id="993086"/>
    <lineage>
        <taxon>Bacteria</taxon>
        <taxon>Bacillati</taxon>
        <taxon>Actinomycetota</taxon>
        <taxon>Actinomycetes</taxon>
        <taxon>Micrococcales</taxon>
        <taxon>Microbacteriaceae</taxon>
        <taxon>Gryllotalpicola</taxon>
    </lineage>
</organism>
<dbReference type="InterPro" id="IPR036291">
    <property type="entry name" value="NAD(P)-bd_dom_sf"/>
</dbReference>
<dbReference type="SUPFAM" id="SSF55347">
    <property type="entry name" value="Glyceraldehyde-3-phosphate dehydrogenase-like, C-terminal domain"/>
    <property type="match status" value="1"/>
</dbReference>
<dbReference type="Gene3D" id="3.30.360.10">
    <property type="entry name" value="Dihydrodipicolinate Reductase, domain 2"/>
    <property type="match status" value="1"/>
</dbReference>
<protein>
    <submittedName>
        <fullName evidence="4">Gfo/Idh/MocA family oxidoreductase</fullName>
    </submittedName>
</protein>
<dbReference type="Pfam" id="PF01408">
    <property type="entry name" value="GFO_IDH_MocA"/>
    <property type="match status" value="1"/>
</dbReference>
<evidence type="ECO:0000313" key="5">
    <source>
        <dbReference type="Proteomes" id="UP001501079"/>
    </source>
</evidence>
<evidence type="ECO:0000313" key="4">
    <source>
        <dbReference type="EMBL" id="GAA4174410.1"/>
    </source>
</evidence>
<dbReference type="Pfam" id="PF22725">
    <property type="entry name" value="GFO_IDH_MocA_C3"/>
    <property type="match status" value="1"/>
</dbReference>
<keyword evidence="1" id="KW-0520">NAD</keyword>
<evidence type="ECO:0000256" key="1">
    <source>
        <dbReference type="ARBA" id="ARBA00023027"/>
    </source>
</evidence>
<dbReference type="Gene3D" id="3.40.50.720">
    <property type="entry name" value="NAD(P)-binding Rossmann-like Domain"/>
    <property type="match status" value="1"/>
</dbReference>
<reference evidence="5" key="1">
    <citation type="journal article" date="2019" name="Int. J. Syst. Evol. Microbiol.">
        <title>The Global Catalogue of Microorganisms (GCM) 10K type strain sequencing project: providing services to taxonomists for standard genome sequencing and annotation.</title>
        <authorList>
            <consortium name="The Broad Institute Genomics Platform"/>
            <consortium name="The Broad Institute Genome Sequencing Center for Infectious Disease"/>
            <person name="Wu L."/>
            <person name="Ma J."/>
        </authorList>
    </citation>
    <scope>NUCLEOTIDE SEQUENCE [LARGE SCALE GENOMIC DNA]</scope>
    <source>
        <strain evidence="5">JCM 17591</strain>
    </source>
</reference>
<accession>A0ABP7ZZW9</accession>
<dbReference type="PANTHER" id="PTHR43708:SF8">
    <property type="entry name" value="OXIDOREDUCTASE"/>
    <property type="match status" value="1"/>
</dbReference>